<comment type="caution">
    <text evidence="1">The sequence shown here is derived from an EMBL/GenBank/DDBJ whole genome shotgun (WGS) entry which is preliminary data.</text>
</comment>
<dbReference type="AlphaFoldDB" id="A0A6B3NI87"/>
<evidence type="ECO:0000313" key="1">
    <source>
        <dbReference type="EMBL" id="NER29734.1"/>
    </source>
</evidence>
<reference evidence="1" key="1">
    <citation type="submission" date="2019-11" db="EMBL/GenBank/DDBJ databases">
        <title>Genomic insights into an expanded diversity of filamentous marine cyanobacteria reveals the extraordinary biosynthetic potential of Moorea and Okeania.</title>
        <authorList>
            <person name="Ferreira Leao T."/>
            <person name="Wang M."/>
            <person name="Moss N."/>
            <person name="Da Silva R."/>
            <person name="Sanders J."/>
            <person name="Nurk S."/>
            <person name="Gurevich A."/>
            <person name="Humphrey G."/>
            <person name="Reher R."/>
            <person name="Zhu Q."/>
            <person name="Belda-Ferre P."/>
            <person name="Glukhov E."/>
            <person name="Rex R."/>
            <person name="Dorrestein P.C."/>
            <person name="Knight R."/>
            <person name="Pevzner P."/>
            <person name="Gerwick W.H."/>
            <person name="Gerwick L."/>
        </authorList>
    </citation>
    <scope>NUCLEOTIDE SEQUENCE</scope>
    <source>
        <strain evidence="1">SIO1C4</strain>
    </source>
</reference>
<name>A0A6B3NI87_9CYAN</name>
<sequence length="117" mass="12933">MATLSPDQRNYYYLIEAERAGIHKPILAAIHEVHSSPALADNETGLGISPANRVSLNQVNTFIEQVQYGANVIRAFTDSLIAQGWEGSDLWDAQQGHYTEKFLERLASGYVPTTSEP</sequence>
<protein>
    <submittedName>
        <fullName evidence="1">Peptidase M15A</fullName>
    </submittedName>
</protein>
<organism evidence="1">
    <name type="scientific">Symploca sp. SIO1C4</name>
    <dbReference type="NCBI Taxonomy" id="2607765"/>
    <lineage>
        <taxon>Bacteria</taxon>
        <taxon>Bacillati</taxon>
        <taxon>Cyanobacteriota</taxon>
        <taxon>Cyanophyceae</taxon>
        <taxon>Coleofasciculales</taxon>
        <taxon>Coleofasciculaceae</taxon>
        <taxon>Symploca</taxon>
    </lineage>
</organism>
<proteinExistence type="predicted"/>
<gene>
    <name evidence="1" type="ORF">F6J89_19480</name>
</gene>
<accession>A0A6B3NI87</accession>
<feature type="non-terminal residue" evidence="1">
    <location>
        <position position="117"/>
    </location>
</feature>
<dbReference type="EMBL" id="JAAHFQ010000420">
    <property type="protein sequence ID" value="NER29734.1"/>
    <property type="molecule type" value="Genomic_DNA"/>
</dbReference>